<dbReference type="SMART" id="SM00849">
    <property type="entry name" value="Lactamase_B"/>
    <property type="match status" value="1"/>
</dbReference>
<dbReference type="Gene3D" id="3.60.15.10">
    <property type="entry name" value="Ribonuclease Z/Hydroxyacylglutathione hydrolase-like"/>
    <property type="match status" value="1"/>
</dbReference>
<dbReference type="EMBL" id="BAAAFZ010000043">
    <property type="protein sequence ID" value="GAA0588191.1"/>
    <property type="molecule type" value="Genomic_DNA"/>
</dbReference>
<dbReference type="InterPro" id="IPR050855">
    <property type="entry name" value="NDM-1-like"/>
</dbReference>
<accession>A0ABP3QC99</accession>
<dbReference type="InterPro" id="IPR001279">
    <property type="entry name" value="Metallo-B-lactamas"/>
</dbReference>
<feature type="domain" description="Metallo-beta-lactamase" evidence="1">
    <location>
        <begin position="108"/>
        <end position="295"/>
    </location>
</feature>
<dbReference type="SUPFAM" id="SSF56281">
    <property type="entry name" value="Metallo-hydrolase/oxidoreductase"/>
    <property type="match status" value="1"/>
</dbReference>
<reference evidence="3" key="1">
    <citation type="journal article" date="2019" name="Int. J. Syst. Evol. Microbiol.">
        <title>The Global Catalogue of Microorganisms (GCM) 10K type strain sequencing project: providing services to taxonomists for standard genome sequencing and annotation.</title>
        <authorList>
            <consortium name="The Broad Institute Genomics Platform"/>
            <consortium name="The Broad Institute Genome Sequencing Center for Infectious Disease"/>
            <person name="Wu L."/>
            <person name="Ma J."/>
        </authorList>
    </citation>
    <scope>NUCLEOTIDE SEQUENCE [LARGE SCALE GENOMIC DNA]</scope>
    <source>
        <strain evidence="3">JCM 9933</strain>
    </source>
</reference>
<organism evidence="2 3">
    <name type="scientific">Craurococcus roseus</name>
    <dbReference type="NCBI Taxonomy" id="77585"/>
    <lineage>
        <taxon>Bacteria</taxon>
        <taxon>Pseudomonadati</taxon>
        <taxon>Pseudomonadota</taxon>
        <taxon>Alphaproteobacteria</taxon>
        <taxon>Acetobacterales</taxon>
        <taxon>Acetobacteraceae</taxon>
        <taxon>Craurococcus</taxon>
    </lineage>
</organism>
<comment type="caution">
    <text evidence="2">The sequence shown here is derived from an EMBL/GenBank/DDBJ whole genome shotgun (WGS) entry which is preliminary data.</text>
</comment>
<dbReference type="InterPro" id="IPR036866">
    <property type="entry name" value="RibonucZ/Hydroxyglut_hydro"/>
</dbReference>
<evidence type="ECO:0000313" key="3">
    <source>
        <dbReference type="Proteomes" id="UP001501588"/>
    </source>
</evidence>
<keyword evidence="3" id="KW-1185">Reference proteome</keyword>
<protein>
    <submittedName>
        <fullName evidence="2">MBL fold metallo-hydrolase</fullName>
    </submittedName>
</protein>
<evidence type="ECO:0000313" key="2">
    <source>
        <dbReference type="EMBL" id="GAA0588191.1"/>
    </source>
</evidence>
<dbReference type="RefSeq" id="WP_343895973.1">
    <property type="nucleotide sequence ID" value="NZ_BAAAFZ010000043.1"/>
</dbReference>
<dbReference type="Pfam" id="PF00753">
    <property type="entry name" value="Lactamase_B"/>
    <property type="match status" value="1"/>
</dbReference>
<evidence type="ECO:0000259" key="1">
    <source>
        <dbReference type="SMART" id="SM00849"/>
    </source>
</evidence>
<sequence>MPFPDRRARPALRAEAVAPTRRGLLALGCACCLGTLPISPAAAQSPEVARHLAAARAAAGEDLRPWLALGQAATPTAAPPLSIEALMAQPPPPPAKAFDNLAFVGAKWVSAWALTTSGGVILLDALNNEDEAERLIEGGLRRLDLDPAQVKRVVVTHGHGDHYGGAAWLKQRHGAQVAMSGADWRMLETELEFDVPQWGRPPRRDVVVEDGDTIRLGDTAIEVLMTPGHSPGTISLLFDVREGRRAHRALLWGGTAFNFGRRPDRMQRIESYIAGTRRAKGVAAREDVTVLLSNHSGYDEADKKLQRLQGSTANPFVIGREAVQRALTVIEECALATQAAWST</sequence>
<dbReference type="CDD" id="cd16280">
    <property type="entry name" value="metallo-hydrolase-like_MBL-fold"/>
    <property type="match status" value="1"/>
</dbReference>
<name>A0ABP3QC99_9PROT</name>
<dbReference type="Proteomes" id="UP001501588">
    <property type="component" value="Unassembled WGS sequence"/>
</dbReference>
<dbReference type="PANTHER" id="PTHR42951:SF17">
    <property type="entry name" value="METALLO-BETA-LACTAMASE DOMAIN-CONTAINING PROTEIN"/>
    <property type="match status" value="1"/>
</dbReference>
<dbReference type="PANTHER" id="PTHR42951">
    <property type="entry name" value="METALLO-BETA-LACTAMASE DOMAIN-CONTAINING"/>
    <property type="match status" value="1"/>
</dbReference>
<gene>
    <name evidence="2" type="ORF">GCM10009416_28300</name>
</gene>
<proteinExistence type="predicted"/>